<feature type="transmembrane region" description="Helical" evidence="1">
    <location>
        <begin position="364"/>
        <end position="389"/>
    </location>
</feature>
<feature type="transmembrane region" description="Helical" evidence="1">
    <location>
        <begin position="273"/>
        <end position="296"/>
    </location>
</feature>
<feature type="transmembrane region" description="Helical" evidence="1">
    <location>
        <begin position="302"/>
        <end position="322"/>
    </location>
</feature>
<organism evidence="2 3">
    <name type="scientific">Metallosphaera cuprina (strain Ar-4)</name>
    <dbReference type="NCBI Taxonomy" id="1006006"/>
    <lineage>
        <taxon>Archaea</taxon>
        <taxon>Thermoproteota</taxon>
        <taxon>Thermoprotei</taxon>
        <taxon>Sulfolobales</taxon>
        <taxon>Sulfolobaceae</taxon>
        <taxon>Metallosphaera</taxon>
    </lineage>
</organism>
<feature type="transmembrane region" description="Helical" evidence="1">
    <location>
        <begin position="396"/>
        <end position="414"/>
    </location>
</feature>
<gene>
    <name evidence="2" type="ordered locus">Mcup_0942</name>
</gene>
<keyword evidence="1" id="KW-0472">Membrane</keyword>
<feature type="transmembrane region" description="Helical" evidence="1">
    <location>
        <begin position="244"/>
        <end position="261"/>
    </location>
</feature>
<dbReference type="Proteomes" id="UP000007812">
    <property type="component" value="Chromosome"/>
</dbReference>
<feature type="transmembrane region" description="Helical" evidence="1">
    <location>
        <begin position="191"/>
        <end position="211"/>
    </location>
</feature>
<feature type="transmembrane region" description="Helical" evidence="1">
    <location>
        <begin position="12"/>
        <end position="29"/>
    </location>
</feature>
<keyword evidence="1" id="KW-0812">Transmembrane</keyword>
<feature type="transmembrane region" description="Helical" evidence="1">
    <location>
        <begin position="103"/>
        <end position="120"/>
    </location>
</feature>
<accession>F4G2J9</accession>
<dbReference type="HOGENOM" id="CLU_308527_0_0_2"/>
<feature type="transmembrane region" description="Helical" evidence="1">
    <location>
        <begin position="334"/>
        <end position="352"/>
    </location>
</feature>
<protein>
    <submittedName>
        <fullName evidence="2">Uncharacterized protein</fullName>
    </submittedName>
</protein>
<name>F4G2J9_METCR</name>
<dbReference type="AlphaFoldDB" id="F4G2J9"/>
<feature type="transmembrane region" description="Helical" evidence="1">
    <location>
        <begin position="132"/>
        <end position="155"/>
    </location>
</feature>
<proteinExistence type="predicted"/>
<dbReference type="KEGG" id="mcn:Mcup_0942"/>
<dbReference type="PATRIC" id="fig|1006006.8.peg.938"/>
<evidence type="ECO:0000313" key="3">
    <source>
        <dbReference type="Proteomes" id="UP000007812"/>
    </source>
</evidence>
<feature type="transmembrane region" description="Helical" evidence="1">
    <location>
        <begin position="35"/>
        <end position="68"/>
    </location>
</feature>
<keyword evidence="1" id="KW-1133">Transmembrane helix</keyword>
<dbReference type="eggNOG" id="arCOG07279">
    <property type="taxonomic scope" value="Archaea"/>
</dbReference>
<evidence type="ECO:0000256" key="1">
    <source>
        <dbReference type="SAM" id="Phobius"/>
    </source>
</evidence>
<sequence length="878" mass="96829">MALVPFTYFSHSYVLLLSSALASLISYYLKELSTSFLGFLGLSLLVLNVQAGLQVAAFSALIISLVYLKLDLRGGLITGLILIIVISLLNLKPGVSSSLVNPLSLTMFYSFLFSVLGIVVEDRKLPSRFPRTPTALLIYPLVTLILGSPESYYWWSSLSFYFNQSPLSLWVPFSYFPQLNQALGTWALSHLTSHFLGAFGINVYVASLTYVSGITSFLLFKKFNSRISTILALVYQLLSPFQDPYLLLGYAVLPFLAYLTTVKVRNPIKYSAIMLSSVIGSSFVLFPVSAIVTSVLTYKREAGWISLAILGANSFWIIPYLIFGGPVSPVISNYFFPLAFIIPAVMILAKWVEKTRVVIAVGSLVYLLSGLPWNEALYPVAILSLLLLLNEDVRKAITGITIFLLLLASVLQIANYHSIAVPSEIAKIDKQVENATLVSWNYSFPLLSSAPVNFSVLPSSLVQYFVNGNGNVTYNENYTGLIKLRSILPANLSVSYATWKPEIEGETILNSTHFSLNYSSNNISVSGSTFEALRGGQFIGWRVPNLTNFSISIVGDWVVSSYSEDFFLTYNLSNQSSYPINFNTLIIPFQSNSELVLFNGSSEFRSIGSGAPLPQRGPFNVTFSFIEAGNRTTLYSETVNGREFLEEVNTTLPDRDLAFGFLIPIHDELNLSLVEISYFFPIKVTESWVSWYSSVPVTVRLTSSVPLNGTLYYTSTPIKLEVNGSPITNGSTVQDLKEINFLTEGFVNITMLKSVDSKTVYVVGRPNVNTSYSFKVTPILNGEKIVTESELPLNFSVYNMGYAVKVNGIFIKGYNGTLPPGKNVVELVYPSYSTMEYVGLGVSLLSFALAILQDYVRSGLLLLTTLTRSSRLKAKGGS</sequence>
<evidence type="ECO:0000313" key="2">
    <source>
        <dbReference type="EMBL" id="AEB95047.1"/>
    </source>
</evidence>
<reference evidence="2 3" key="1">
    <citation type="journal article" date="2011" name="J. Bacteriol.">
        <title>Complete genome sequence of Metallosphaera cuprina, a metal sulfide-oxidizing archaeon from a hot spring.</title>
        <authorList>
            <person name="Liu L.J."/>
            <person name="You X.Y."/>
            <person name="Zheng H."/>
            <person name="Wang S."/>
            <person name="Jiang C.Y."/>
            <person name="Liu S.J."/>
        </authorList>
    </citation>
    <scope>NUCLEOTIDE SEQUENCE [LARGE SCALE GENOMIC DNA]</scope>
    <source>
        <strain evidence="2 3">Ar-4</strain>
    </source>
</reference>
<dbReference type="EMBL" id="CP002656">
    <property type="protein sequence ID" value="AEB95047.1"/>
    <property type="molecule type" value="Genomic_DNA"/>
</dbReference>
<keyword evidence="3" id="KW-1185">Reference proteome</keyword>
<feature type="transmembrane region" description="Helical" evidence="1">
    <location>
        <begin position="75"/>
        <end position="91"/>
    </location>
</feature>